<proteinExistence type="predicted"/>
<sequence>MRSHLSSSLLLAGTALSAVSAAAVDGRGHPTTECSNVSFKIPATAQNLVFATPPGANNETEILAFIKQSLTTGEAVSSTQRVSGDYAINAVFCQPTGKTKARGVLEVLVHGLGFDKASWGGLGFGDQYNWHAGANARGYHTLAIDRLGQGADAAHPDPRNIVQAQLHAEIIHQLITTIRKNAKNNALGQGFDKIVYVGHSFGSILGTAVGRQYPADADVTVLTGYSSAPNLGAISGYQLASAALFRPQQFAGYPLGYTMMPVEAERRANFFEGAYDPALAHFDYLTQRPSTDGEWATLAAGAGPGGGDYPGAVFVAAGVYDVGACQPPLATCQDILNKTRLAFPKARAYDFFAPDNTGHALSLHYSAPETLKRVHDFLDRHIY</sequence>
<organism evidence="3 4">
    <name type="scientific">Lasiosphaeria miniovina</name>
    <dbReference type="NCBI Taxonomy" id="1954250"/>
    <lineage>
        <taxon>Eukaryota</taxon>
        <taxon>Fungi</taxon>
        <taxon>Dikarya</taxon>
        <taxon>Ascomycota</taxon>
        <taxon>Pezizomycotina</taxon>
        <taxon>Sordariomycetes</taxon>
        <taxon>Sordariomycetidae</taxon>
        <taxon>Sordariales</taxon>
        <taxon>Lasiosphaeriaceae</taxon>
        <taxon>Lasiosphaeria</taxon>
    </lineage>
</organism>
<name>A0AA40DT41_9PEZI</name>
<dbReference type="Gene3D" id="3.40.50.1820">
    <property type="entry name" value="alpha/beta hydrolase"/>
    <property type="match status" value="1"/>
</dbReference>
<dbReference type="AlphaFoldDB" id="A0AA40DT41"/>
<gene>
    <name evidence="3" type="ORF">B0T26DRAFT_752694</name>
</gene>
<reference evidence="3" key="1">
    <citation type="submission" date="2023-06" db="EMBL/GenBank/DDBJ databases">
        <title>Genome-scale phylogeny and comparative genomics of the fungal order Sordariales.</title>
        <authorList>
            <consortium name="Lawrence Berkeley National Laboratory"/>
            <person name="Hensen N."/>
            <person name="Bonometti L."/>
            <person name="Westerberg I."/>
            <person name="Brannstrom I.O."/>
            <person name="Guillou S."/>
            <person name="Cros-Aarteil S."/>
            <person name="Calhoun S."/>
            <person name="Haridas S."/>
            <person name="Kuo A."/>
            <person name="Mondo S."/>
            <person name="Pangilinan J."/>
            <person name="Riley R."/>
            <person name="LaButti K."/>
            <person name="Andreopoulos B."/>
            <person name="Lipzen A."/>
            <person name="Chen C."/>
            <person name="Yanf M."/>
            <person name="Daum C."/>
            <person name="Ng V."/>
            <person name="Clum A."/>
            <person name="Steindorff A."/>
            <person name="Ohm R."/>
            <person name="Martin F."/>
            <person name="Silar P."/>
            <person name="Natvig D."/>
            <person name="Lalanne C."/>
            <person name="Gautier V."/>
            <person name="Ament-velasquez S.L."/>
            <person name="Kruys A."/>
            <person name="Hutchinson M.I."/>
            <person name="Powell A.J."/>
            <person name="Barry K."/>
            <person name="Miller A.N."/>
            <person name="Grigoriev I.V."/>
            <person name="Debuchy R."/>
            <person name="Gladieux P."/>
            <person name="Thoren M.H."/>
            <person name="Johannesson H."/>
        </authorList>
    </citation>
    <scope>NUCLEOTIDE SEQUENCE</scope>
    <source>
        <strain evidence="3">SMH2392-1A</strain>
    </source>
</reference>
<evidence type="ECO:0000313" key="3">
    <source>
        <dbReference type="EMBL" id="KAK0712461.1"/>
    </source>
</evidence>
<accession>A0AA40DT41</accession>
<dbReference type="GeneID" id="85328824"/>
<dbReference type="Proteomes" id="UP001172101">
    <property type="component" value="Unassembled WGS sequence"/>
</dbReference>
<dbReference type="InterPro" id="IPR000073">
    <property type="entry name" value="AB_hydrolase_1"/>
</dbReference>
<keyword evidence="4" id="KW-1185">Reference proteome</keyword>
<evidence type="ECO:0000259" key="2">
    <source>
        <dbReference type="Pfam" id="PF12697"/>
    </source>
</evidence>
<evidence type="ECO:0000313" key="4">
    <source>
        <dbReference type="Proteomes" id="UP001172101"/>
    </source>
</evidence>
<dbReference type="SUPFAM" id="SSF53474">
    <property type="entry name" value="alpha/beta-Hydrolases"/>
    <property type="match status" value="1"/>
</dbReference>
<evidence type="ECO:0000256" key="1">
    <source>
        <dbReference type="SAM" id="SignalP"/>
    </source>
</evidence>
<dbReference type="InterPro" id="IPR029058">
    <property type="entry name" value="AB_hydrolase_fold"/>
</dbReference>
<feature type="domain" description="AB hydrolase-1" evidence="2">
    <location>
        <begin position="107"/>
        <end position="370"/>
    </location>
</feature>
<protein>
    <recommendedName>
        <fullName evidence="2">AB hydrolase-1 domain-containing protein</fullName>
    </recommendedName>
</protein>
<dbReference type="Pfam" id="PF12697">
    <property type="entry name" value="Abhydrolase_6"/>
    <property type="match status" value="1"/>
</dbReference>
<feature type="signal peptide" evidence="1">
    <location>
        <begin position="1"/>
        <end position="21"/>
    </location>
</feature>
<dbReference type="EMBL" id="JAUIRO010000005">
    <property type="protein sequence ID" value="KAK0712461.1"/>
    <property type="molecule type" value="Genomic_DNA"/>
</dbReference>
<feature type="chain" id="PRO_5041207560" description="AB hydrolase-1 domain-containing protein" evidence="1">
    <location>
        <begin position="22"/>
        <end position="383"/>
    </location>
</feature>
<dbReference type="RefSeq" id="XP_060293784.1">
    <property type="nucleotide sequence ID" value="XM_060445554.1"/>
</dbReference>
<keyword evidence="1" id="KW-0732">Signal</keyword>
<comment type="caution">
    <text evidence="3">The sequence shown here is derived from an EMBL/GenBank/DDBJ whole genome shotgun (WGS) entry which is preliminary data.</text>
</comment>